<dbReference type="Proteomes" id="UP001177935">
    <property type="component" value="Unassembled WGS sequence"/>
</dbReference>
<protein>
    <submittedName>
        <fullName evidence="1">Uncharacterized protein</fullName>
    </submittedName>
</protein>
<gene>
    <name evidence="1" type="ORF">Q8W42_19920</name>
</gene>
<evidence type="ECO:0000313" key="2">
    <source>
        <dbReference type="Proteomes" id="UP001177935"/>
    </source>
</evidence>
<dbReference type="EMBL" id="JAUYVL010000016">
    <property type="protein sequence ID" value="MDP2502985.1"/>
    <property type="molecule type" value="Genomic_DNA"/>
</dbReference>
<comment type="caution">
    <text evidence="1">The sequence shown here is derived from an EMBL/GenBank/DDBJ whole genome shotgun (WGS) entry which is preliminary data.</text>
</comment>
<accession>A0AB35N421</accession>
<dbReference type="AlphaFoldDB" id="A0AB35N421"/>
<name>A0AB35N421_VIBSP</name>
<evidence type="ECO:0000313" key="1">
    <source>
        <dbReference type="EMBL" id="MDP2502985.1"/>
    </source>
</evidence>
<organism evidence="1 2">
    <name type="scientific">Vibrio splendidus</name>
    <dbReference type="NCBI Taxonomy" id="29497"/>
    <lineage>
        <taxon>Bacteria</taxon>
        <taxon>Pseudomonadati</taxon>
        <taxon>Pseudomonadota</taxon>
        <taxon>Gammaproteobacteria</taxon>
        <taxon>Vibrionales</taxon>
        <taxon>Vibrionaceae</taxon>
        <taxon>Vibrio</taxon>
    </lineage>
</organism>
<sequence length="100" mass="11319">MRPFEIAIAVGENMPSIGFLSKTKRIEAFSLACHMIEELCQDENGEVDLENAFESAAILLKINKRFEKAFIMVLLNFERLPVGYLGHLAYGIVHSAKYQK</sequence>
<reference evidence="1" key="1">
    <citation type="submission" date="2023-07" db="EMBL/GenBank/DDBJ databases">
        <title>Genome content predicts the carbon catabolic preferences of heterotrophic bacteria.</title>
        <authorList>
            <person name="Gralka M."/>
        </authorList>
    </citation>
    <scope>NUCLEOTIDE SEQUENCE</scope>
    <source>
        <strain evidence="1">6E02</strain>
    </source>
</reference>
<dbReference type="RefSeq" id="WP_054541407.1">
    <property type="nucleotide sequence ID" value="NZ_CAWMQV010000086.1"/>
</dbReference>
<proteinExistence type="predicted"/>